<dbReference type="GO" id="GO:0008284">
    <property type="term" value="P:positive regulation of cell population proliferation"/>
    <property type="evidence" value="ECO:0007669"/>
    <property type="project" value="TreeGrafter"/>
</dbReference>
<evidence type="ECO:0000256" key="6">
    <source>
        <dbReference type="SAM" id="SignalP"/>
    </source>
</evidence>
<dbReference type="PROSITE" id="PS00249">
    <property type="entry name" value="PDGF_1"/>
    <property type="match status" value="1"/>
</dbReference>
<dbReference type="GO" id="GO:0070851">
    <property type="term" value="F:growth factor receptor binding"/>
    <property type="evidence" value="ECO:0007669"/>
    <property type="project" value="TreeGrafter"/>
</dbReference>
<feature type="chain" id="PRO_5043438728" description="Platelet-derived growth factor (PDGF) family profile domain-containing protein" evidence="6">
    <location>
        <begin position="18"/>
        <end position="371"/>
    </location>
</feature>
<evidence type="ECO:0000256" key="2">
    <source>
        <dbReference type="ARBA" id="ARBA00023030"/>
    </source>
</evidence>
<keyword evidence="6" id="KW-0732">Signal</keyword>
<dbReference type="Pfam" id="PF00341">
    <property type="entry name" value="PDGF"/>
    <property type="match status" value="1"/>
</dbReference>
<dbReference type="Proteomes" id="UP001497623">
    <property type="component" value="Unassembled WGS sequence"/>
</dbReference>
<dbReference type="EMBL" id="CAXKWB010000251">
    <property type="protein sequence ID" value="CAL4060038.1"/>
    <property type="molecule type" value="Genomic_DNA"/>
</dbReference>
<proteinExistence type="inferred from homology"/>
<keyword evidence="3" id="KW-0497">Mitogen</keyword>
<evidence type="ECO:0000256" key="3">
    <source>
        <dbReference type="ARBA" id="ARBA00023246"/>
    </source>
</evidence>
<feature type="region of interest" description="Disordered" evidence="5">
    <location>
        <begin position="348"/>
        <end position="371"/>
    </location>
</feature>
<dbReference type="SMART" id="SM00141">
    <property type="entry name" value="PDGF"/>
    <property type="match status" value="1"/>
</dbReference>
<dbReference type="GO" id="GO:0005615">
    <property type="term" value="C:extracellular space"/>
    <property type="evidence" value="ECO:0007669"/>
    <property type="project" value="TreeGrafter"/>
</dbReference>
<name>A0AAV2PMC0_MEGNR</name>
<dbReference type="AlphaFoldDB" id="A0AAV2PMC0"/>
<dbReference type="InterPro" id="IPR029034">
    <property type="entry name" value="Cystine-knot_cytokine"/>
</dbReference>
<feature type="domain" description="Platelet-derived growth factor (PDGF) family profile" evidence="7">
    <location>
        <begin position="173"/>
        <end position="259"/>
    </location>
</feature>
<sequence length="371" mass="41235">MSNTAVILIILAGLSYAQHPMIASDTRPLRNDGRNTRVIFPGWEPNNNYHNVPVFPEDHHQPREQAAALPAFDDRPQRDSGQPHNSKAEIPDSLNLAELSVSSLQMLSSMKNLSAIADFFGLDPEPIEEPIFEASLSRGGHSEISLRGRSGPASEPAEDAQFAACTPQLETVELKTPPDTLYLPPCVSLERCGGCCAGADLLSCQPTATTDVALKVLKIAKEPSMGFSRAGRRRPSRQTNYHIVHEKRHKSCTCQCIIQEKDCDLNIHVYKATDCACVCKNRDEESKCRSNSATHDWNSKTCKCKCRKVRECSTGEYFDHNTCRCIRTRLRGGYSTSSGGRIIETKDVQRSSNSKRNHRNGRRKLERVPLA</sequence>
<gene>
    <name evidence="8" type="ORF">MNOR_LOCUS1003</name>
</gene>
<keyword evidence="2 4" id="KW-0339">Growth factor</keyword>
<organism evidence="8 9">
    <name type="scientific">Meganyctiphanes norvegica</name>
    <name type="common">Northern krill</name>
    <name type="synonym">Thysanopoda norvegica</name>
    <dbReference type="NCBI Taxonomy" id="48144"/>
    <lineage>
        <taxon>Eukaryota</taxon>
        <taxon>Metazoa</taxon>
        <taxon>Ecdysozoa</taxon>
        <taxon>Arthropoda</taxon>
        <taxon>Crustacea</taxon>
        <taxon>Multicrustacea</taxon>
        <taxon>Malacostraca</taxon>
        <taxon>Eumalacostraca</taxon>
        <taxon>Eucarida</taxon>
        <taxon>Euphausiacea</taxon>
        <taxon>Euphausiidae</taxon>
        <taxon>Meganyctiphanes</taxon>
    </lineage>
</organism>
<evidence type="ECO:0000256" key="1">
    <source>
        <dbReference type="ARBA" id="ARBA00006686"/>
    </source>
</evidence>
<dbReference type="SUPFAM" id="SSF57501">
    <property type="entry name" value="Cystine-knot cytokines"/>
    <property type="match status" value="1"/>
</dbReference>
<dbReference type="GO" id="GO:0051781">
    <property type="term" value="P:positive regulation of cell division"/>
    <property type="evidence" value="ECO:0007669"/>
    <property type="project" value="UniProtKB-KW"/>
</dbReference>
<dbReference type="InterPro" id="IPR023581">
    <property type="entry name" value="PD_growth_factor_CS"/>
</dbReference>
<dbReference type="GO" id="GO:0016020">
    <property type="term" value="C:membrane"/>
    <property type="evidence" value="ECO:0007669"/>
    <property type="project" value="InterPro"/>
</dbReference>
<evidence type="ECO:0000256" key="4">
    <source>
        <dbReference type="RuleBase" id="RU003818"/>
    </source>
</evidence>
<dbReference type="InterPro" id="IPR000072">
    <property type="entry name" value="PDGF/VEGF_dom"/>
</dbReference>
<dbReference type="PROSITE" id="PS50278">
    <property type="entry name" value="PDGF_2"/>
    <property type="match status" value="1"/>
</dbReference>
<evidence type="ECO:0000256" key="5">
    <source>
        <dbReference type="SAM" id="MobiDB-lite"/>
    </source>
</evidence>
<accession>A0AAV2PMC0</accession>
<dbReference type="Gene3D" id="2.10.90.10">
    <property type="entry name" value="Cystine-knot cytokines"/>
    <property type="match status" value="1"/>
</dbReference>
<feature type="signal peptide" evidence="6">
    <location>
        <begin position="1"/>
        <end position="17"/>
    </location>
</feature>
<dbReference type="PANTHER" id="PTHR11633">
    <property type="entry name" value="PLATELET-DERIVED GROWTH FACTOR"/>
    <property type="match status" value="1"/>
</dbReference>
<evidence type="ECO:0000313" key="9">
    <source>
        <dbReference type="Proteomes" id="UP001497623"/>
    </source>
</evidence>
<protein>
    <recommendedName>
        <fullName evidence="7">Platelet-derived growth factor (PDGF) family profile domain-containing protein</fullName>
    </recommendedName>
</protein>
<feature type="compositionally biased region" description="Basic residues" evidence="5">
    <location>
        <begin position="353"/>
        <end position="365"/>
    </location>
</feature>
<dbReference type="PANTHER" id="PTHR11633:SF1">
    <property type="entry name" value="LD28763P"/>
    <property type="match status" value="1"/>
</dbReference>
<evidence type="ECO:0000259" key="7">
    <source>
        <dbReference type="PROSITE" id="PS50278"/>
    </source>
</evidence>
<dbReference type="GO" id="GO:0008083">
    <property type="term" value="F:growth factor activity"/>
    <property type="evidence" value="ECO:0007669"/>
    <property type="project" value="UniProtKB-KW"/>
</dbReference>
<comment type="similarity">
    <text evidence="1 4">Belongs to the PDGF/VEGF growth factor family.</text>
</comment>
<reference evidence="8 9" key="1">
    <citation type="submission" date="2024-05" db="EMBL/GenBank/DDBJ databases">
        <authorList>
            <person name="Wallberg A."/>
        </authorList>
    </citation>
    <scope>NUCLEOTIDE SEQUENCE [LARGE SCALE GENOMIC DNA]</scope>
</reference>
<keyword evidence="9" id="KW-1185">Reference proteome</keyword>
<evidence type="ECO:0000313" key="8">
    <source>
        <dbReference type="EMBL" id="CAL4060038.1"/>
    </source>
</evidence>
<comment type="caution">
    <text evidence="8">The sequence shown here is derived from an EMBL/GenBank/DDBJ whole genome shotgun (WGS) entry which is preliminary data.</text>
</comment>